<gene>
    <name evidence="2" type="ORF">PHYBLDRAFT_149733</name>
</gene>
<feature type="region of interest" description="Disordered" evidence="1">
    <location>
        <begin position="1"/>
        <end position="53"/>
    </location>
</feature>
<evidence type="ECO:0000313" key="3">
    <source>
        <dbReference type="Proteomes" id="UP000077315"/>
    </source>
</evidence>
<evidence type="ECO:0000256" key="1">
    <source>
        <dbReference type="SAM" id="MobiDB-lite"/>
    </source>
</evidence>
<dbReference type="GeneID" id="28993233"/>
<reference evidence="3" key="1">
    <citation type="submission" date="2015-06" db="EMBL/GenBank/DDBJ databases">
        <title>Expansion of signal transduction pathways in fungi by whole-genome duplication.</title>
        <authorList>
            <consortium name="DOE Joint Genome Institute"/>
            <person name="Corrochano L.M."/>
            <person name="Kuo A."/>
            <person name="Marcet-Houben M."/>
            <person name="Polaino S."/>
            <person name="Salamov A."/>
            <person name="Villalobos J.M."/>
            <person name="Alvarez M.I."/>
            <person name="Avalos J."/>
            <person name="Benito E.P."/>
            <person name="Benoit I."/>
            <person name="Burger G."/>
            <person name="Camino L.P."/>
            <person name="Canovas D."/>
            <person name="Cerda-Olmedo E."/>
            <person name="Cheng J.-F."/>
            <person name="Dominguez A."/>
            <person name="Elias M."/>
            <person name="Eslava A.P."/>
            <person name="Glaser F."/>
            <person name="Grimwood J."/>
            <person name="Gutierrez G."/>
            <person name="Heitman J."/>
            <person name="Henrissat B."/>
            <person name="Iturriaga E.A."/>
            <person name="Lang B.F."/>
            <person name="Lavin J.L."/>
            <person name="Lee S."/>
            <person name="Li W."/>
            <person name="Lindquist E."/>
            <person name="Lopez-Garcia S."/>
            <person name="Luque E.M."/>
            <person name="Marcos A.T."/>
            <person name="Martin J."/>
            <person name="McCluskey K."/>
            <person name="Medina H.R."/>
            <person name="Miralles-Duran A."/>
            <person name="Miyazaki A."/>
            <person name="Munoz-Torres E."/>
            <person name="Oguiza J.A."/>
            <person name="Ohm R."/>
            <person name="Olmedo M."/>
            <person name="Orejas M."/>
            <person name="Ortiz-Castellanos L."/>
            <person name="Pisabarro A.G."/>
            <person name="Rodriguez-Romero J."/>
            <person name="Ruiz-Herrera J."/>
            <person name="Ruiz-Vazquez R."/>
            <person name="Sanz C."/>
            <person name="Schackwitz W."/>
            <person name="Schmutz J."/>
            <person name="Shahriari M."/>
            <person name="Shelest E."/>
            <person name="Silva-Franco F."/>
            <person name="Soanes D."/>
            <person name="Syed K."/>
            <person name="Tagua V.G."/>
            <person name="Talbot N.J."/>
            <person name="Thon M."/>
            <person name="De vries R.P."/>
            <person name="Wiebenga A."/>
            <person name="Yadav J.S."/>
            <person name="Braun E.L."/>
            <person name="Baker S."/>
            <person name="Garre V."/>
            <person name="Horwitz B."/>
            <person name="Torres-Martinez S."/>
            <person name="Idnurm A."/>
            <person name="Herrera-Estrella A."/>
            <person name="Gabaldon T."/>
            <person name="Grigoriev I.V."/>
        </authorList>
    </citation>
    <scope>NUCLEOTIDE SEQUENCE [LARGE SCALE GENOMIC DNA]</scope>
    <source>
        <strain evidence="3">NRRL 1555(-)</strain>
    </source>
</reference>
<feature type="compositionally biased region" description="Basic and acidic residues" evidence="1">
    <location>
        <begin position="1"/>
        <end position="11"/>
    </location>
</feature>
<dbReference type="AlphaFoldDB" id="A0A167L105"/>
<sequence length="53" mass="6007">MQQPKRAEKFKKPSTKGHKQTDNTTRVIIVHESVKNGTSQANISRKADTEKVE</sequence>
<proteinExistence type="predicted"/>
<evidence type="ECO:0008006" key="4">
    <source>
        <dbReference type="Google" id="ProtNLM"/>
    </source>
</evidence>
<keyword evidence="3" id="KW-1185">Reference proteome</keyword>
<dbReference type="VEuPathDB" id="FungiDB:PHYBLDRAFT_149733"/>
<dbReference type="EMBL" id="KV440992">
    <property type="protein sequence ID" value="OAD69338.1"/>
    <property type="molecule type" value="Genomic_DNA"/>
</dbReference>
<protein>
    <recommendedName>
        <fullName evidence="4">Homeodomain-like DNA binding domain-containing transcription factor</fullName>
    </recommendedName>
</protein>
<dbReference type="InParanoid" id="A0A167L105"/>
<dbReference type="Proteomes" id="UP000077315">
    <property type="component" value="Unassembled WGS sequence"/>
</dbReference>
<accession>A0A167L105</accession>
<organism evidence="2 3">
    <name type="scientific">Phycomyces blakesleeanus (strain ATCC 8743b / DSM 1359 / FGSC 10004 / NBRC 33097 / NRRL 1555)</name>
    <dbReference type="NCBI Taxonomy" id="763407"/>
    <lineage>
        <taxon>Eukaryota</taxon>
        <taxon>Fungi</taxon>
        <taxon>Fungi incertae sedis</taxon>
        <taxon>Mucoromycota</taxon>
        <taxon>Mucoromycotina</taxon>
        <taxon>Mucoromycetes</taxon>
        <taxon>Mucorales</taxon>
        <taxon>Phycomycetaceae</taxon>
        <taxon>Phycomyces</taxon>
    </lineage>
</organism>
<evidence type="ECO:0000313" key="2">
    <source>
        <dbReference type="EMBL" id="OAD69338.1"/>
    </source>
</evidence>
<name>A0A167L105_PHYB8</name>
<dbReference type="RefSeq" id="XP_018287378.1">
    <property type="nucleotide sequence ID" value="XM_018432327.1"/>
</dbReference>